<dbReference type="Proteomes" id="UP000178091">
    <property type="component" value="Unassembled WGS sequence"/>
</dbReference>
<dbReference type="Pfam" id="PF01702">
    <property type="entry name" value="TGT"/>
    <property type="match status" value="2"/>
</dbReference>
<dbReference type="NCBIfam" id="TIGR00430">
    <property type="entry name" value="Q_tRNA_tgt"/>
    <property type="match status" value="1"/>
</dbReference>
<dbReference type="PANTHER" id="PTHR46499:SF1">
    <property type="entry name" value="QUEUINE TRNA-RIBOSYLTRANSFERASE"/>
    <property type="match status" value="1"/>
</dbReference>
<keyword evidence="2 4" id="KW-0808">Transferase</keyword>
<feature type="region of interest" description="RNA binding" evidence="4">
    <location>
        <begin position="293"/>
        <end position="299"/>
    </location>
</feature>
<keyword evidence="4" id="KW-0671">Queuosine biosynthesis</keyword>
<keyword evidence="1 4" id="KW-0328">Glycosyltransferase</keyword>
<evidence type="ECO:0000313" key="7">
    <source>
        <dbReference type="Proteomes" id="UP000178091"/>
    </source>
</evidence>
<dbReference type="EMBL" id="MEWW01000017">
    <property type="protein sequence ID" value="OGC84322.1"/>
    <property type="molecule type" value="Genomic_DNA"/>
</dbReference>
<evidence type="ECO:0000256" key="3">
    <source>
        <dbReference type="ARBA" id="ARBA00022694"/>
    </source>
</evidence>
<dbReference type="SUPFAM" id="SSF51713">
    <property type="entry name" value="tRNA-guanine transglycosylase"/>
    <property type="match status" value="1"/>
</dbReference>
<accession>A0A1F4XRI6</accession>
<feature type="binding site" evidence="4">
    <location>
        <begin position="92"/>
        <end position="96"/>
    </location>
    <ligand>
        <name>substrate</name>
    </ligand>
</feature>
<dbReference type="GO" id="GO:0008616">
    <property type="term" value="P:tRNA queuosine(34) biosynthetic process"/>
    <property type="evidence" value="ECO:0007669"/>
    <property type="project" value="UniProtKB-UniRule"/>
</dbReference>
<name>A0A1F4XRI6_9BACT</name>
<gene>
    <name evidence="4" type="primary">tgt</name>
    <name evidence="6" type="ORF">A3F55_01455</name>
</gene>
<comment type="similarity">
    <text evidence="4">Belongs to the queuine tRNA-ribosyltransferase family.</text>
</comment>
<dbReference type="GO" id="GO:0046872">
    <property type="term" value="F:metal ion binding"/>
    <property type="evidence" value="ECO:0007669"/>
    <property type="project" value="UniProtKB-KW"/>
</dbReference>
<dbReference type="InterPro" id="IPR004803">
    <property type="entry name" value="TGT"/>
</dbReference>
<feature type="binding site" evidence="4">
    <location>
        <position position="191"/>
    </location>
    <ligand>
        <name>substrate</name>
    </ligand>
</feature>
<protein>
    <recommendedName>
        <fullName evidence="4">Queuine tRNA-ribosyltransferase</fullName>
        <ecNumber evidence="4">2.4.2.29</ecNumber>
    </recommendedName>
    <alternativeName>
        <fullName evidence="4">Guanine insertion enzyme</fullName>
    </alternativeName>
    <alternativeName>
        <fullName evidence="4">tRNA-guanine transglycosylase</fullName>
    </alternativeName>
</protein>
<evidence type="ECO:0000256" key="2">
    <source>
        <dbReference type="ARBA" id="ARBA00022679"/>
    </source>
</evidence>
<dbReference type="InterPro" id="IPR002616">
    <property type="entry name" value="tRNA_ribo_trans-like"/>
</dbReference>
<organism evidence="6 7">
    <name type="scientific">Candidatus Adlerbacteria bacterium RIFCSPHIGHO2_12_FULL_53_18</name>
    <dbReference type="NCBI Taxonomy" id="1797242"/>
    <lineage>
        <taxon>Bacteria</taxon>
        <taxon>Candidatus Adleribacteriota</taxon>
    </lineage>
</organism>
<keyword evidence="3 4" id="KW-0819">tRNA processing</keyword>
<dbReference type="EC" id="2.4.2.29" evidence="4"/>
<feature type="domain" description="tRNA-guanine(15) transglycosylase-like" evidence="5">
    <location>
        <begin position="146"/>
        <end position="413"/>
    </location>
</feature>
<dbReference type="HAMAP" id="MF_00168">
    <property type="entry name" value="Q_tRNA_Tgt"/>
    <property type="match status" value="1"/>
</dbReference>
<feature type="active site" description="Nucleophile" evidence="4">
    <location>
        <position position="312"/>
    </location>
</feature>
<feature type="binding site" evidence="4">
    <location>
        <position position="352"/>
    </location>
    <ligand>
        <name>Zn(2+)</name>
        <dbReference type="ChEBI" id="CHEBI:29105"/>
    </ligand>
</feature>
<feature type="binding site" evidence="4">
    <location>
        <position position="350"/>
    </location>
    <ligand>
        <name>Zn(2+)</name>
        <dbReference type="ChEBI" id="CHEBI:29105"/>
    </ligand>
</feature>
<dbReference type="InterPro" id="IPR050076">
    <property type="entry name" value="ArchSynthase1/Queuine_TRR"/>
</dbReference>
<keyword evidence="4" id="KW-0862">Zinc</keyword>
<evidence type="ECO:0000256" key="1">
    <source>
        <dbReference type="ARBA" id="ARBA00022676"/>
    </source>
</evidence>
<comment type="function">
    <text evidence="4">Catalyzes the base-exchange of a guanine (G) residue with the queuine precursor 7-aminomethyl-7-deazaguanine (PreQ1) at position 34 (anticodon wobble position) in tRNAs with GU(N) anticodons (tRNA-Asp, -Asn, -His and -Tyr). Catalysis occurs through a double-displacement mechanism. The nucleophile active site attacks the C1' of nucleotide 34 to detach the guanine base from the RNA, forming a covalent enzyme-RNA intermediate. The proton acceptor active site deprotonates the incoming PreQ1, allowing a nucleophilic attack on the C1' of the ribose to form the product. After dissociation, two additional enzymatic reactions on the tRNA convert PreQ1 to queuine (Q), resulting in the hypermodified nucleoside queuosine (7-(((4,5-cis-dihydroxy-2-cyclopenten-1-yl)amino)methyl)-7-deazaguanosine).</text>
</comment>
<feature type="binding site" evidence="4">
    <location>
        <position position="238"/>
    </location>
    <ligand>
        <name>substrate</name>
    </ligand>
</feature>
<feature type="active site" description="Proton acceptor" evidence="4">
    <location>
        <position position="92"/>
    </location>
</feature>
<comment type="cofactor">
    <cofactor evidence="4">
        <name>Zn(2+)</name>
        <dbReference type="ChEBI" id="CHEBI:29105"/>
    </cofactor>
    <text evidence="4">Binds 1 zinc ion per subunit.</text>
</comment>
<evidence type="ECO:0000313" key="6">
    <source>
        <dbReference type="EMBL" id="OGC84322.1"/>
    </source>
</evidence>
<comment type="caution">
    <text evidence="6">The sequence shown here is derived from an EMBL/GenBank/DDBJ whole genome shotgun (WGS) entry which is preliminary data.</text>
</comment>
<dbReference type="GO" id="GO:0008479">
    <property type="term" value="F:tRNA-guanosine(34) queuine transglycosylase activity"/>
    <property type="evidence" value="ECO:0007669"/>
    <property type="project" value="UniProtKB-UniRule"/>
</dbReference>
<dbReference type="PANTHER" id="PTHR46499">
    <property type="entry name" value="QUEUINE TRNA-RIBOSYLTRANSFERASE"/>
    <property type="match status" value="1"/>
</dbReference>
<feature type="binding site" evidence="4">
    <location>
        <position position="265"/>
    </location>
    <ligand>
        <name>substrate</name>
    </ligand>
</feature>
<dbReference type="Gene3D" id="3.20.20.105">
    <property type="entry name" value="Queuine tRNA-ribosyltransferase-like"/>
    <property type="match status" value="1"/>
</dbReference>
<sequence>MRPISFEITKSAGPLSRAGVLYTPHGAIETPAFVAVATKANVKGVPSTAFQALGVQGIIANTYHLYLSGLEAIEKAGGVGKFMAFSGPTMTDSGGFQVFSLGVGFGKKISKFLPEENPFLRRDERHSSEKGSPPPAVWDEDLATSHGKLAIIDEEGVSFTSHLDGTLHRFTPERSVEIQHQLGADIIFAFDECTAPDAEYDYQKEAMDRTHRWAERSLKAHRQNVQKNNEQGIYGIVQGGRYADLRVQSAKEIAGMDFDGFGIGGSFSKQDILGILDKVNNELPKEKPRHLLGIGEPEDIFIGVAAGCDTFDCVLPTRNGRTGGIYTRGGKIQIPNAEYREDFLPLDKGCGCPVCQTYTRAYVHHLFRTKELLGPVLASQHNLYFLTNLAKQIRNALLDGTFEKFRDDFLAKYRLTK</sequence>
<evidence type="ECO:0000256" key="4">
    <source>
        <dbReference type="HAMAP-Rule" id="MF_00168"/>
    </source>
</evidence>
<dbReference type="UniPathway" id="UPA00392"/>
<comment type="subunit">
    <text evidence="4">Homodimer. Within each dimer, one monomer is responsible for RNA recognition and catalysis, while the other monomer binds to the replacement base PreQ1.</text>
</comment>
<comment type="pathway">
    <text evidence="4">tRNA modification; tRNA-queuosine biosynthesis.</text>
</comment>
<comment type="catalytic activity">
    <reaction evidence="4">
        <text>7-aminomethyl-7-carbaguanine + guanosine(34) in tRNA = 7-aminomethyl-7-carbaguanosine(34) in tRNA + guanine</text>
        <dbReference type="Rhea" id="RHEA:24104"/>
        <dbReference type="Rhea" id="RHEA-COMP:10341"/>
        <dbReference type="Rhea" id="RHEA-COMP:10342"/>
        <dbReference type="ChEBI" id="CHEBI:16235"/>
        <dbReference type="ChEBI" id="CHEBI:58703"/>
        <dbReference type="ChEBI" id="CHEBI:74269"/>
        <dbReference type="ChEBI" id="CHEBI:82833"/>
        <dbReference type="EC" id="2.4.2.29"/>
    </reaction>
</comment>
<dbReference type="InterPro" id="IPR036511">
    <property type="entry name" value="TGT-like_sf"/>
</dbReference>
<feature type="domain" description="tRNA-guanine(15) transglycosylase-like" evidence="5">
    <location>
        <begin position="16"/>
        <end position="102"/>
    </location>
</feature>
<feature type="region of interest" description="RNA binding; important for wobble base 34 recognition" evidence="4">
    <location>
        <begin position="317"/>
        <end position="321"/>
    </location>
</feature>
<reference evidence="6 7" key="1">
    <citation type="journal article" date="2016" name="Nat. Commun.">
        <title>Thousands of microbial genomes shed light on interconnected biogeochemical processes in an aquifer system.</title>
        <authorList>
            <person name="Anantharaman K."/>
            <person name="Brown C.T."/>
            <person name="Hug L.A."/>
            <person name="Sharon I."/>
            <person name="Castelle C.J."/>
            <person name="Probst A.J."/>
            <person name="Thomas B.C."/>
            <person name="Singh A."/>
            <person name="Wilkins M.J."/>
            <person name="Karaoz U."/>
            <person name="Brodie E.L."/>
            <person name="Williams K.H."/>
            <person name="Hubbard S.S."/>
            <person name="Banfield J.F."/>
        </authorList>
    </citation>
    <scope>NUCLEOTIDE SEQUENCE [LARGE SCALE GENOMIC DNA]</scope>
</reference>
<dbReference type="NCBIfam" id="TIGR00449">
    <property type="entry name" value="tgt_general"/>
    <property type="match status" value="1"/>
</dbReference>
<keyword evidence="4" id="KW-0479">Metal-binding</keyword>
<proteinExistence type="inferred from homology"/>
<feature type="binding site" evidence="4">
    <location>
        <position position="355"/>
    </location>
    <ligand>
        <name>Zn(2+)</name>
        <dbReference type="ChEBI" id="CHEBI:29105"/>
    </ligand>
</feature>
<dbReference type="GO" id="GO:0005737">
    <property type="term" value="C:cytoplasm"/>
    <property type="evidence" value="ECO:0007669"/>
    <property type="project" value="TreeGrafter"/>
</dbReference>
<dbReference type="AlphaFoldDB" id="A0A1F4XRI6"/>
<evidence type="ECO:0000259" key="5">
    <source>
        <dbReference type="Pfam" id="PF01702"/>
    </source>
</evidence>
<feature type="binding site" evidence="4">
    <location>
        <position position="381"/>
    </location>
    <ligand>
        <name>Zn(2+)</name>
        <dbReference type="ChEBI" id="CHEBI:29105"/>
    </ligand>
</feature>